<keyword evidence="1" id="KW-0812">Transmembrane</keyword>
<gene>
    <name evidence="3" type="ORF">CLV70_104280</name>
</gene>
<feature type="transmembrane region" description="Helical" evidence="1">
    <location>
        <begin position="170"/>
        <end position="192"/>
    </location>
</feature>
<evidence type="ECO:0000256" key="1">
    <source>
        <dbReference type="SAM" id="Phobius"/>
    </source>
</evidence>
<dbReference type="Pfam" id="PF01757">
    <property type="entry name" value="Acyl_transf_3"/>
    <property type="match status" value="1"/>
</dbReference>
<sequence>MLPSPPATTTAAPARLPSLTGLRWTAAFVVFAFHLHVAGILHGRTGDAARVLLGGGSAGVSFFFVLSGFVLAWSYRRRPGFHRARFARVYPLHLVTAVVTLLVLIPYEHSAAPPRPALLANLTLTHAWVPRPEYVQSLNTVSWTLSCEALFYALLPCLMAATRRLNPTGLWLSGAAATLVVAAGPAVLTAFAGRGAATWFFHWTPPGRLPEFVAGVVLARLVATGAWRFHPPLPAAAALAAGACVLAGFTPAPYRYAAATLPAFVVLIAAAARTDRSGRGSAAARPWPYGWAKASDDLLLGQAFFGASFHVGAGARVPET</sequence>
<organism evidence="3 4">
    <name type="scientific">Pseudosporangium ferrugineum</name>
    <dbReference type="NCBI Taxonomy" id="439699"/>
    <lineage>
        <taxon>Bacteria</taxon>
        <taxon>Bacillati</taxon>
        <taxon>Actinomycetota</taxon>
        <taxon>Actinomycetes</taxon>
        <taxon>Micromonosporales</taxon>
        <taxon>Micromonosporaceae</taxon>
        <taxon>Pseudosporangium</taxon>
    </lineage>
</organism>
<feature type="transmembrane region" description="Helical" evidence="1">
    <location>
        <begin position="87"/>
        <end position="107"/>
    </location>
</feature>
<feature type="transmembrane region" description="Helical" evidence="1">
    <location>
        <begin position="140"/>
        <end position="158"/>
    </location>
</feature>
<proteinExistence type="predicted"/>
<dbReference type="InterPro" id="IPR002656">
    <property type="entry name" value="Acyl_transf_3_dom"/>
</dbReference>
<keyword evidence="1" id="KW-1133">Transmembrane helix</keyword>
<dbReference type="RefSeq" id="WP_158277749.1">
    <property type="nucleotide sequence ID" value="NZ_PVZG01000004.1"/>
</dbReference>
<evidence type="ECO:0000259" key="2">
    <source>
        <dbReference type="Pfam" id="PF01757"/>
    </source>
</evidence>
<comment type="caution">
    <text evidence="3">The sequence shown here is derived from an EMBL/GenBank/DDBJ whole genome shotgun (WGS) entry which is preliminary data.</text>
</comment>
<feature type="transmembrane region" description="Helical" evidence="1">
    <location>
        <begin position="21"/>
        <end position="41"/>
    </location>
</feature>
<dbReference type="AlphaFoldDB" id="A0A2T0SBD8"/>
<name>A0A2T0SBD8_9ACTN</name>
<keyword evidence="1" id="KW-0472">Membrane</keyword>
<dbReference type="PANTHER" id="PTHR23028">
    <property type="entry name" value="ACETYLTRANSFERASE"/>
    <property type="match status" value="1"/>
</dbReference>
<keyword evidence="4" id="KW-1185">Reference proteome</keyword>
<reference evidence="3 4" key="1">
    <citation type="submission" date="2018-03" db="EMBL/GenBank/DDBJ databases">
        <title>Genomic Encyclopedia of Archaeal and Bacterial Type Strains, Phase II (KMG-II): from individual species to whole genera.</title>
        <authorList>
            <person name="Goeker M."/>
        </authorList>
    </citation>
    <scope>NUCLEOTIDE SEQUENCE [LARGE SCALE GENOMIC DNA]</scope>
    <source>
        <strain evidence="3 4">DSM 45348</strain>
    </source>
</reference>
<dbReference type="Proteomes" id="UP000239209">
    <property type="component" value="Unassembled WGS sequence"/>
</dbReference>
<dbReference type="InterPro" id="IPR050879">
    <property type="entry name" value="Acyltransferase_3"/>
</dbReference>
<evidence type="ECO:0000313" key="3">
    <source>
        <dbReference type="EMBL" id="PRY30728.1"/>
    </source>
</evidence>
<dbReference type="GO" id="GO:0016747">
    <property type="term" value="F:acyltransferase activity, transferring groups other than amino-acyl groups"/>
    <property type="evidence" value="ECO:0007669"/>
    <property type="project" value="InterPro"/>
</dbReference>
<feature type="domain" description="Acyltransferase 3" evidence="2">
    <location>
        <begin position="18"/>
        <end position="274"/>
    </location>
</feature>
<dbReference type="OrthoDB" id="9796461at2"/>
<evidence type="ECO:0000313" key="4">
    <source>
        <dbReference type="Proteomes" id="UP000239209"/>
    </source>
</evidence>
<dbReference type="PANTHER" id="PTHR23028:SF53">
    <property type="entry name" value="ACYL_TRANSF_3 DOMAIN-CONTAINING PROTEIN"/>
    <property type="match status" value="1"/>
</dbReference>
<dbReference type="GO" id="GO:0016020">
    <property type="term" value="C:membrane"/>
    <property type="evidence" value="ECO:0007669"/>
    <property type="project" value="TreeGrafter"/>
</dbReference>
<dbReference type="GO" id="GO:0000271">
    <property type="term" value="P:polysaccharide biosynthetic process"/>
    <property type="evidence" value="ECO:0007669"/>
    <property type="project" value="TreeGrafter"/>
</dbReference>
<accession>A0A2T0SBD8</accession>
<protein>
    <submittedName>
        <fullName evidence="3">Peptidoglycan/LPS O-acetylase OafA/YrhL</fullName>
    </submittedName>
</protein>
<feature type="transmembrane region" description="Helical" evidence="1">
    <location>
        <begin position="53"/>
        <end position="75"/>
    </location>
</feature>
<dbReference type="EMBL" id="PVZG01000004">
    <property type="protein sequence ID" value="PRY30728.1"/>
    <property type="molecule type" value="Genomic_DNA"/>
</dbReference>